<keyword evidence="2" id="KW-0378">Hydrolase</keyword>
<dbReference type="GO" id="GO:0046872">
    <property type="term" value="F:metal ion binding"/>
    <property type="evidence" value="ECO:0007669"/>
    <property type="project" value="UniProtKB-KW"/>
</dbReference>
<dbReference type="CDD" id="cd10960">
    <property type="entry name" value="CE4_NodB_like_1"/>
    <property type="match status" value="1"/>
</dbReference>
<organism evidence="4 5">
    <name type="scientific">Bdellovibrio bacteriovorus</name>
    <dbReference type="NCBI Taxonomy" id="959"/>
    <lineage>
        <taxon>Bacteria</taxon>
        <taxon>Pseudomonadati</taxon>
        <taxon>Bdellovibrionota</taxon>
        <taxon>Bdellovibrionia</taxon>
        <taxon>Bdellovibrionales</taxon>
        <taxon>Pseudobdellovibrionaceae</taxon>
        <taxon>Bdellovibrio</taxon>
    </lineage>
</organism>
<evidence type="ECO:0000313" key="5">
    <source>
        <dbReference type="Proteomes" id="UP000075320"/>
    </source>
</evidence>
<dbReference type="AlphaFoldDB" id="A0A150WR09"/>
<keyword evidence="1" id="KW-0479">Metal-binding</keyword>
<dbReference type="GO" id="GO:0005975">
    <property type="term" value="P:carbohydrate metabolic process"/>
    <property type="evidence" value="ECO:0007669"/>
    <property type="project" value="InterPro"/>
</dbReference>
<dbReference type="InterPro" id="IPR002509">
    <property type="entry name" value="NODB_dom"/>
</dbReference>
<dbReference type="GO" id="GO:0016020">
    <property type="term" value="C:membrane"/>
    <property type="evidence" value="ECO:0007669"/>
    <property type="project" value="TreeGrafter"/>
</dbReference>
<evidence type="ECO:0000313" key="4">
    <source>
        <dbReference type="EMBL" id="KYG66921.1"/>
    </source>
</evidence>
<dbReference type="PANTHER" id="PTHR10587">
    <property type="entry name" value="GLYCOSYL TRANSFERASE-RELATED"/>
    <property type="match status" value="1"/>
</dbReference>
<evidence type="ECO:0000256" key="2">
    <source>
        <dbReference type="ARBA" id="ARBA00022801"/>
    </source>
</evidence>
<dbReference type="InterPro" id="IPR050248">
    <property type="entry name" value="Polysacc_deacetylase_ArnD"/>
</dbReference>
<proteinExistence type="predicted"/>
<evidence type="ECO:0000259" key="3">
    <source>
        <dbReference type="PROSITE" id="PS51677"/>
    </source>
</evidence>
<protein>
    <recommendedName>
        <fullName evidence="3">NodB homology domain-containing protein</fullName>
    </recommendedName>
</protein>
<dbReference type="PROSITE" id="PS51677">
    <property type="entry name" value="NODB"/>
    <property type="match status" value="1"/>
</dbReference>
<dbReference type="Pfam" id="PF01522">
    <property type="entry name" value="Polysacc_deac_1"/>
    <property type="match status" value="1"/>
</dbReference>
<dbReference type="SUPFAM" id="SSF88713">
    <property type="entry name" value="Glycoside hydrolase/deacetylase"/>
    <property type="match status" value="1"/>
</dbReference>
<evidence type="ECO:0000256" key="1">
    <source>
        <dbReference type="ARBA" id="ARBA00022723"/>
    </source>
</evidence>
<dbReference type="InterPro" id="IPR011330">
    <property type="entry name" value="Glyco_hydro/deAcase_b/a-brl"/>
</dbReference>
<keyword evidence="5" id="KW-1185">Reference proteome</keyword>
<dbReference type="Gene3D" id="3.20.20.370">
    <property type="entry name" value="Glycoside hydrolase/deacetylase"/>
    <property type="match status" value="1"/>
</dbReference>
<sequence length="308" mass="35591">MFLGLGWVSNVSKCTFIIILIIFTAVISHGAEVAITIDDFNLSNSIGMEPLKRNSEILSVLKKNQIKAIGFVTTKYLNDPKALNAVKAWSSAGHIVGNHTENHWKYNDKTLHEFSADILVADKKLQQFPTFQKIFRFPYLKEGDSVEKRDGMRDFLKDNDYTNGHVSIDASDWYVNMRLIEKIKKGDKVDYEKYRDFYLKHMWDRSDYYSKLAQKTLGKDIKHTVLLHHNLTTALFLDDLIKMYKQKGWKVIYAEEAFKDGVYKRTPKNIPAGESILWAIAKEKGDSSLRYPAEDSIYEKDEMDRLGL</sequence>
<reference evidence="4 5" key="1">
    <citation type="submission" date="2016-03" db="EMBL/GenBank/DDBJ databases">
        <authorList>
            <person name="Ploux O."/>
        </authorList>
    </citation>
    <scope>NUCLEOTIDE SEQUENCE [LARGE SCALE GENOMIC DNA]</scope>
    <source>
        <strain evidence="4 5">R0</strain>
    </source>
</reference>
<dbReference type="Proteomes" id="UP000075320">
    <property type="component" value="Unassembled WGS sequence"/>
</dbReference>
<feature type="domain" description="NodB homology" evidence="3">
    <location>
        <begin position="31"/>
        <end position="252"/>
    </location>
</feature>
<name>A0A150WR09_BDEBC</name>
<dbReference type="GO" id="GO:0016810">
    <property type="term" value="F:hydrolase activity, acting on carbon-nitrogen (but not peptide) bonds"/>
    <property type="evidence" value="ECO:0007669"/>
    <property type="project" value="InterPro"/>
</dbReference>
<dbReference type="PANTHER" id="PTHR10587:SF133">
    <property type="entry name" value="CHITIN DEACETYLASE 1-RELATED"/>
    <property type="match status" value="1"/>
</dbReference>
<comment type="caution">
    <text evidence="4">The sequence shown here is derived from an EMBL/GenBank/DDBJ whole genome shotgun (WGS) entry which is preliminary data.</text>
</comment>
<dbReference type="EMBL" id="LUKE01000001">
    <property type="protein sequence ID" value="KYG66921.1"/>
    <property type="molecule type" value="Genomic_DNA"/>
</dbReference>
<accession>A0A150WR09</accession>
<gene>
    <name evidence="4" type="ORF">AZI86_07805</name>
</gene>